<dbReference type="Pfam" id="PF14219">
    <property type="entry name" value="DUF4328"/>
    <property type="match status" value="1"/>
</dbReference>
<feature type="transmembrane region" description="Helical" evidence="1">
    <location>
        <begin position="189"/>
        <end position="208"/>
    </location>
</feature>
<proteinExistence type="predicted"/>
<reference evidence="4" key="1">
    <citation type="journal article" date="2019" name="Int. J. Syst. Evol. Microbiol.">
        <title>The Global Catalogue of Microorganisms (GCM) 10K type strain sequencing project: providing services to taxonomists for standard genome sequencing and annotation.</title>
        <authorList>
            <consortium name="The Broad Institute Genomics Platform"/>
            <consortium name="The Broad Institute Genome Sequencing Center for Infectious Disease"/>
            <person name="Wu L."/>
            <person name="Ma J."/>
        </authorList>
    </citation>
    <scope>NUCLEOTIDE SEQUENCE [LARGE SCALE GENOMIC DNA]</scope>
    <source>
        <strain evidence="4">DT43</strain>
    </source>
</reference>
<keyword evidence="4" id="KW-1185">Reference proteome</keyword>
<protein>
    <submittedName>
        <fullName evidence="3">DUF4328 domain-containing protein</fullName>
    </submittedName>
</protein>
<keyword evidence="1" id="KW-0472">Membrane</keyword>
<evidence type="ECO:0000313" key="4">
    <source>
        <dbReference type="Proteomes" id="UP001596012"/>
    </source>
</evidence>
<feature type="transmembrane region" description="Helical" evidence="1">
    <location>
        <begin position="20"/>
        <end position="48"/>
    </location>
</feature>
<dbReference type="EMBL" id="JBHSFG010000028">
    <property type="protein sequence ID" value="MFC4466048.1"/>
    <property type="molecule type" value="Genomic_DNA"/>
</dbReference>
<feature type="transmembrane region" description="Helical" evidence="1">
    <location>
        <begin position="110"/>
        <end position="130"/>
    </location>
</feature>
<gene>
    <name evidence="3" type="ORF">ACFPH6_16195</name>
</gene>
<organism evidence="3 4">
    <name type="scientific">Streptomyces xiangluensis</name>
    <dbReference type="NCBI Taxonomy" id="2665720"/>
    <lineage>
        <taxon>Bacteria</taxon>
        <taxon>Bacillati</taxon>
        <taxon>Actinomycetota</taxon>
        <taxon>Actinomycetes</taxon>
        <taxon>Kitasatosporales</taxon>
        <taxon>Streptomycetaceae</taxon>
        <taxon>Streptomyces</taxon>
    </lineage>
</organism>
<accession>A0ABV8YL95</accession>
<dbReference type="Proteomes" id="UP001596012">
    <property type="component" value="Unassembled WGS sequence"/>
</dbReference>
<dbReference type="RefSeq" id="WP_386342461.1">
    <property type="nucleotide sequence ID" value="NZ_JBHSFG010000028.1"/>
</dbReference>
<comment type="caution">
    <text evidence="3">The sequence shown here is derived from an EMBL/GenBank/DDBJ whole genome shotgun (WGS) entry which is preliminary data.</text>
</comment>
<feature type="transmembrane region" description="Helical" evidence="1">
    <location>
        <begin position="150"/>
        <end position="169"/>
    </location>
</feature>
<name>A0ABV8YL95_9ACTN</name>
<keyword evidence="1" id="KW-0812">Transmembrane</keyword>
<sequence length="230" mass="25002">MSRPDSAADHAGVLVGKGLGAVVCVALAANVTFAAAHLAAQTHLFAVLSRMPHGEPVLRAEMWVENLSGIQVAAFVGAGLLFVGWFVQAWDQTEALRKPSEPGRRWWQSRTWALAGWFVPFVNLGVPLLIALDMWESGRSRTTARRRSRLWVIAWWLAFVAWTFAGRSAQSLYRRAEQTAAVRDALRTGMLTDSLGVLAALAAITFVWQLTARMAAESGTACAGVGEQRA</sequence>
<evidence type="ECO:0000259" key="2">
    <source>
        <dbReference type="Pfam" id="PF14219"/>
    </source>
</evidence>
<dbReference type="InterPro" id="IPR025565">
    <property type="entry name" value="DUF4328"/>
</dbReference>
<evidence type="ECO:0000313" key="3">
    <source>
        <dbReference type="EMBL" id="MFC4466048.1"/>
    </source>
</evidence>
<feature type="transmembrane region" description="Helical" evidence="1">
    <location>
        <begin position="69"/>
        <end position="90"/>
    </location>
</feature>
<keyword evidence="1" id="KW-1133">Transmembrane helix</keyword>
<feature type="domain" description="DUF4328" evidence="2">
    <location>
        <begin position="61"/>
        <end position="211"/>
    </location>
</feature>
<evidence type="ECO:0000256" key="1">
    <source>
        <dbReference type="SAM" id="Phobius"/>
    </source>
</evidence>